<keyword evidence="2" id="KW-1185">Reference proteome</keyword>
<accession>A0A4C1URS3</accession>
<dbReference type="EMBL" id="BGZK01000210">
    <property type="protein sequence ID" value="GBP28672.1"/>
    <property type="molecule type" value="Genomic_DNA"/>
</dbReference>
<evidence type="ECO:0000313" key="1">
    <source>
        <dbReference type="EMBL" id="GBP28672.1"/>
    </source>
</evidence>
<dbReference type="AlphaFoldDB" id="A0A4C1URS3"/>
<comment type="caution">
    <text evidence="1">The sequence shown here is derived from an EMBL/GenBank/DDBJ whole genome shotgun (WGS) entry which is preliminary data.</text>
</comment>
<gene>
    <name evidence="1" type="ORF">EVAR_19713_1</name>
</gene>
<proteinExistence type="predicted"/>
<evidence type="ECO:0000313" key="2">
    <source>
        <dbReference type="Proteomes" id="UP000299102"/>
    </source>
</evidence>
<reference evidence="1 2" key="1">
    <citation type="journal article" date="2019" name="Commun. Biol.">
        <title>The bagworm genome reveals a unique fibroin gene that provides high tensile strength.</title>
        <authorList>
            <person name="Kono N."/>
            <person name="Nakamura H."/>
            <person name="Ohtoshi R."/>
            <person name="Tomita M."/>
            <person name="Numata K."/>
            <person name="Arakawa K."/>
        </authorList>
    </citation>
    <scope>NUCLEOTIDE SEQUENCE [LARGE SCALE GENOMIC DNA]</scope>
</reference>
<protein>
    <submittedName>
        <fullName evidence="1">Uncharacterized protein</fullName>
    </submittedName>
</protein>
<organism evidence="1 2">
    <name type="scientific">Eumeta variegata</name>
    <name type="common">Bagworm moth</name>
    <name type="synonym">Eumeta japonica</name>
    <dbReference type="NCBI Taxonomy" id="151549"/>
    <lineage>
        <taxon>Eukaryota</taxon>
        <taxon>Metazoa</taxon>
        <taxon>Ecdysozoa</taxon>
        <taxon>Arthropoda</taxon>
        <taxon>Hexapoda</taxon>
        <taxon>Insecta</taxon>
        <taxon>Pterygota</taxon>
        <taxon>Neoptera</taxon>
        <taxon>Endopterygota</taxon>
        <taxon>Lepidoptera</taxon>
        <taxon>Glossata</taxon>
        <taxon>Ditrysia</taxon>
        <taxon>Tineoidea</taxon>
        <taxon>Psychidae</taxon>
        <taxon>Oiketicinae</taxon>
        <taxon>Eumeta</taxon>
    </lineage>
</organism>
<dbReference type="Proteomes" id="UP000299102">
    <property type="component" value="Unassembled WGS sequence"/>
</dbReference>
<name>A0A4C1URS3_EUMVA</name>
<sequence>MTRPPGRAALGHELPPPPDVYLLFSRHVVAAADSKPKRLRIYKVQVKSQGNIPIPPQLPPISLGEVSKRMSHETCLALNGVVNDSLRIRTRWTSKREI</sequence>